<dbReference type="AlphaFoldDB" id="A0A387BWN6"/>
<dbReference type="KEGG" id="gry:D7I44_03405"/>
<dbReference type="Proteomes" id="UP000275069">
    <property type="component" value="Chromosome"/>
</dbReference>
<evidence type="ECO:0000256" key="2">
    <source>
        <dbReference type="ARBA" id="ARBA00049106"/>
    </source>
</evidence>
<dbReference type="PANTHER" id="PTHR39428">
    <property type="entry name" value="F420H(2)-DEPENDENT QUINONE REDUCTASE RV1261C"/>
    <property type="match status" value="1"/>
</dbReference>
<evidence type="ECO:0000313" key="3">
    <source>
        <dbReference type="EMBL" id="AYG05247.1"/>
    </source>
</evidence>
<dbReference type="GO" id="GO:0070967">
    <property type="term" value="F:coenzyme F420 binding"/>
    <property type="evidence" value="ECO:0007669"/>
    <property type="project" value="TreeGrafter"/>
</dbReference>
<dbReference type="GO" id="GO:0016491">
    <property type="term" value="F:oxidoreductase activity"/>
    <property type="evidence" value="ECO:0007669"/>
    <property type="project" value="InterPro"/>
</dbReference>
<dbReference type="RefSeq" id="WP_120790775.1">
    <property type="nucleotide sequence ID" value="NZ_CP032624.1"/>
</dbReference>
<protein>
    <submittedName>
        <fullName evidence="3">Nitroreductase family deazaflavin-dependent oxidoreductase</fullName>
    </submittedName>
</protein>
<dbReference type="PANTHER" id="PTHR39428:SF3">
    <property type="entry name" value="DEAZAFLAVIN-DEPENDENT NITROREDUCTASE"/>
    <property type="match status" value="1"/>
</dbReference>
<reference evidence="3 4" key="1">
    <citation type="submission" date="2018-09" db="EMBL/GenBank/DDBJ databases">
        <title>Genome sequencing of strain 2DFW10M-5.</title>
        <authorList>
            <person name="Heo J."/>
            <person name="Kim S.-J."/>
            <person name="Kwon S.-W."/>
        </authorList>
    </citation>
    <scope>NUCLEOTIDE SEQUENCE [LARGE SCALE GENOMIC DNA]</scope>
    <source>
        <strain evidence="3 4">2DFW10M-5</strain>
    </source>
</reference>
<organism evidence="3 4">
    <name type="scientific">Gryllotalpicola protaetiae</name>
    <dbReference type="NCBI Taxonomy" id="2419771"/>
    <lineage>
        <taxon>Bacteria</taxon>
        <taxon>Bacillati</taxon>
        <taxon>Actinomycetota</taxon>
        <taxon>Actinomycetes</taxon>
        <taxon>Micrococcales</taxon>
        <taxon>Microbacteriaceae</taxon>
        <taxon>Gryllotalpicola</taxon>
    </lineage>
</organism>
<dbReference type="EMBL" id="CP032624">
    <property type="protein sequence ID" value="AYG05247.1"/>
    <property type="molecule type" value="Genomic_DNA"/>
</dbReference>
<dbReference type="InterPro" id="IPR012349">
    <property type="entry name" value="Split_barrel_FMN-bd"/>
</dbReference>
<proteinExistence type="inferred from homology"/>
<evidence type="ECO:0000313" key="4">
    <source>
        <dbReference type="Proteomes" id="UP000275069"/>
    </source>
</evidence>
<dbReference type="GO" id="GO:0005886">
    <property type="term" value="C:plasma membrane"/>
    <property type="evidence" value="ECO:0007669"/>
    <property type="project" value="TreeGrafter"/>
</dbReference>
<comment type="similarity">
    <text evidence="1">Belongs to the F420H(2)-dependent quinone reductase family.</text>
</comment>
<keyword evidence="4" id="KW-1185">Reference proteome</keyword>
<dbReference type="InterPro" id="IPR004378">
    <property type="entry name" value="F420H2_quin_Rdtase"/>
</dbReference>
<gene>
    <name evidence="3" type="ORF">D7I44_03405</name>
</gene>
<dbReference type="Gene3D" id="2.30.110.10">
    <property type="entry name" value="Electron Transport, Fmn-binding Protein, Chain A"/>
    <property type="match status" value="1"/>
</dbReference>
<dbReference type="Pfam" id="PF04075">
    <property type="entry name" value="F420H2_quin_red"/>
    <property type="match status" value="1"/>
</dbReference>
<dbReference type="OrthoDB" id="8225825at2"/>
<sequence>MAEPQDTPEWHAHVIEQFRRTGGTTEHYGRALVLLHHRGARTRAERITPIVGIPDGDGWLAAASWRGAAVSPAWFRNVLAHPDVELETPDDGTVAVRATQLTGVERDAAWARFTALSPLFAQYQARTTRLIPLLRLSRR</sequence>
<comment type="catalytic activity">
    <reaction evidence="2">
        <text>oxidized coenzyme F420-(gamma-L-Glu)(n) + a quinol + H(+) = reduced coenzyme F420-(gamma-L-Glu)(n) + a quinone</text>
        <dbReference type="Rhea" id="RHEA:39663"/>
        <dbReference type="Rhea" id="RHEA-COMP:12939"/>
        <dbReference type="Rhea" id="RHEA-COMP:14378"/>
        <dbReference type="ChEBI" id="CHEBI:15378"/>
        <dbReference type="ChEBI" id="CHEBI:24646"/>
        <dbReference type="ChEBI" id="CHEBI:132124"/>
        <dbReference type="ChEBI" id="CHEBI:133980"/>
        <dbReference type="ChEBI" id="CHEBI:139511"/>
    </reaction>
</comment>
<evidence type="ECO:0000256" key="1">
    <source>
        <dbReference type="ARBA" id="ARBA00008710"/>
    </source>
</evidence>
<dbReference type="NCBIfam" id="TIGR00026">
    <property type="entry name" value="hi_GC_TIGR00026"/>
    <property type="match status" value="1"/>
</dbReference>
<name>A0A387BWN6_9MICO</name>
<accession>A0A387BWN6</accession>